<dbReference type="EMBL" id="AVOT02059628">
    <property type="protein sequence ID" value="MBW0553278.1"/>
    <property type="molecule type" value="Genomic_DNA"/>
</dbReference>
<comment type="caution">
    <text evidence="2">The sequence shown here is derived from an EMBL/GenBank/DDBJ whole genome shotgun (WGS) entry which is preliminary data.</text>
</comment>
<evidence type="ECO:0000313" key="2">
    <source>
        <dbReference type="EMBL" id="MBW0553278.1"/>
    </source>
</evidence>
<organism evidence="2 3">
    <name type="scientific">Austropuccinia psidii MF-1</name>
    <dbReference type="NCBI Taxonomy" id="1389203"/>
    <lineage>
        <taxon>Eukaryota</taxon>
        <taxon>Fungi</taxon>
        <taxon>Dikarya</taxon>
        <taxon>Basidiomycota</taxon>
        <taxon>Pucciniomycotina</taxon>
        <taxon>Pucciniomycetes</taxon>
        <taxon>Pucciniales</taxon>
        <taxon>Sphaerophragmiaceae</taxon>
        <taxon>Austropuccinia</taxon>
    </lineage>
</organism>
<feature type="compositionally biased region" description="Polar residues" evidence="1">
    <location>
        <begin position="175"/>
        <end position="188"/>
    </location>
</feature>
<dbReference type="Proteomes" id="UP000765509">
    <property type="component" value="Unassembled WGS sequence"/>
</dbReference>
<protein>
    <submittedName>
        <fullName evidence="2">Uncharacterized protein</fullName>
    </submittedName>
</protein>
<feature type="region of interest" description="Disordered" evidence="1">
    <location>
        <begin position="112"/>
        <end position="191"/>
    </location>
</feature>
<evidence type="ECO:0000256" key="1">
    <source>
        <dbReference type="SAM" id="MobiDB-lite"/>
    </source>
</evidence>
<feature type="compositionally biased region" description="Polar residues" evidence="1">
    <location>
        <begin position="147"/>
        <end position="165"/>
    </location>
</feature>
<reference evidence="2" key="1">
    <citation type="submission" date="2021-03" db="EMBL/GenBank/DDBJ databases">
        <title>Draft genome sequence of rust myrtle Austropuccinia psidii MF-1, a brazilian biotype.</title>
        <authorList>
            <person name="Quecine M.C."/>
            <person name="Pachon D.M.R."/>
            <person name="Bonatelli M.L."/>
            <person name="Correr F.H."/>
            <person name="Franceschini L.M."/>
            <person name="Leite T.F."/>
            <person name="Margarido G.R.A."/>
            <person name="Almeida C.A."/>
            <person name="Ferrarezi J.A."/>
            <person name="Labate C.A."/>
        </authorList>
    </citation>
    <scope>NUCLEOTIDE SEQUENCE</scope>
    <source>
        <strain evidence="2">MF-1</strain>
    </source>
</reference>
<proteinExistence type="predicted"/>
<gene>
    <name evidence="2" type="ORF">O181_092993</name>
</gene>
<accession>A0A9Q3P8Y5</accession>
<evidence type="ECO:0000313" key="3">
    <source>
        <dbReference type="Proteomes" id="UP000765509"/>
    </source>
</evidence>
<dbReference type="AlphaFoldDB" id="A0A9Q3P8Y5"/>
<sequence>MASNIRRYLWSKKDRPFEKEFLVSEGPTPDASSGYSYLTGSRQRDVERWTNVGGSIPASGRPIYSISAGPISRINNESVVKRIRRITNSPSDPDFEGSDKLDVEEVEVVNNMSGHQSSTSPSQPPSKRFQSPLIPSNPRDFQPIRATINTSLPPASPSSSHTRSAMNPAARPSPIVTSQQLQPEASSSGREEELLPWLFPATQVFQQRDCWPIQVTSEDSNMASENQDAVARLFRQVDRNSREVIM</sequence>
<name>A0A9Q3P8Y5_9BASI</name>
<keyword evidence="3" id="KW-1185">Reference proteome</keyword>